<evidence type="ECO:0000313" key="1">
    <source>
        <dbReference type="EMBL" id="TKC95252.1"/>
    </source>
</evidence>
<accession>A0A4U1IN35</accession>
<dbReference type="AlphaFoldDB" id="A0A4U1IN35"/>
<comment type="caution">
    <text evidence="1">The sequence shown here is derived from an EMBL/GenBank/DDBJ whole genome shotgun (WGS) entry which is preliminary data.</text>
</comment>
<dbReference type="EMBL" id="SSMQ01000098">
    <property type="protein sequence ID" value="TKC95252.1"/>
    <property type="molecule type" value="Genomic_DNA"/>
</dbReference>
<sequence>MKMTHAAYHQDPPFVGLKYVCGLPAVDLEGWPKEDPRWTTHPTPPLGFTMSVGDCLLLNETFYCVESVKPGEATFRATFKKTRGHEVLITRIRP</sequence>
<proteinExistence type="predicted"/>
<evidence type="ECO:0000313" key="2">
    <source>
        <dbReference type="Proteomes" id="UP000309215"/>
    </source>
</evidence>
<organism evidence="1 2">
    <name type="scientific">Polyangium fumosum</name>
    <dbReference type="NCBI Taxonomy" id="889272"/>
    <lineage>
        <taxon>Bacteria</taxon>
        <taxon>Pseudomonadati</taxon>
        <taxon>Myxococcota</taxon>
        <taxon>Polyangia</taxon>
        <taxon>Polyangiales</taxon>
        <taxon>Polyangiaceae</taxon>
        <taxon>Polyangium</taxon>
    </lineage>
</organism>
<gene>
    <name evidence="1" type="ORF">E8A74_47100</name>
</gene>
<protein>
    <submittedName>
        <fullName evidence="1">Uncharacterized protein</fullName>
    </submittedName>
</protein>
<dbReference type="Proteomes" id="UP000309215">
    <property type="component" value="Unassembled WGS sequence"/>
</dbReference>
<reference evidence="1 2" key="1">
    <citation type="submission" date="2019-04" db="EMBL/GenBank/DDBJ databases">
        <authorList>
            <person name="Li Y."/>
            <person name="Wang J."/>
        </authorList>
    </citation>
    <scope>NUCLEOTIDE SEQUENCE [LARGE SCALE GENOMIC DNA]</scope>
    <source>
        <strain evidence="1 2">DSM 14668</strain>
    </source>
</reference>
<keyword evidence="2" id="KW-1185">Reference proteome</keyword>
<name>A0A4U1IN35_9BACT</name>